<organism evidence="1 2">
    <name type="scientific">Paraburkholderia silviterrae</name>
    <dbReference type="NCBI Taxonomy" id="2528715"/>
    <lineage>
        <taxon>Bacteria</taxon>
        <taxon>Pseudomonadati</taxon>
        <taxon>Pseudomonadota</taxon>
        <taxon>Betaproteobacteria</taxon>
        <taxon>Burkholderiales</taxon>
        <taxon>Burkholderiaceae</taxon>
        <taxon>Paraburkholderia</taxon>
    </lineage>
</organism>
<dbReference type="Proteomes" id="UP000295722">
    <property type="component" value="Unassembled WGS sequence"/>
</dbReference>
<gene>
    <name evidence="1" type="ORF">EYW47_28180</name>
</gene>
<accession>A0A4R5M327</accession>
<evidence type="ECO:0000313" key="1">
    <source>
        <dbReference type="EMBL" id="TDG20035.1"/>
    </source>
</evidence>
<proteinExistence type="predicted"/>
<reference evidence="1 2" key="1">
    <citation type="submission" date="2019-03" db="EMBL/GenBank/DDBJ databases">
        <title>Paraburkholderia sp. 4M-K11, isolated from subtropical forest soil.</title>
        <authorList>
            <person name="Gao Z.-H."/>
            <person name="Qiu L.-H."/>
        </authorList>
    </citation>
    <scope>NUCLEOTIDE SEQUENCE [LARGE SCALE GENOMIC DNA]</scope>
    <source>
        <strain evidence="1 2">4M-K11</strain>
    </source>
</reference>
<dbReference type="RefSeq" id="WP_133198123.1">
    <property type="nucleotide sequence ID" value="NZ_JBHUCW010000003.1"/>
</dbReference>
<protein>
    <submittedName>
        <fullName evidence="1">Uncharacterized protein</fullName>
    </submittedName>
</protein>
<sequence>MLEGKVISLGKATVLGGSGTAKDLASDVCARIAGELAFTLGVGAKPTYLSKTNNIGDGIAGGISAAGAKLDSAMGGADVRARIEPATEASLNLLPAIDGIQPNEVEPITETRYINTLLF</sequence>
<dbReference type="EMBL" id="SMRP01000018">
    <property type="protein sequence ID" value="TDG20035.1"/>
    <property type="molecule type" value="Genomic_DNA"/>
</dbReference>
<dbReference type="OrthoDB" id="9154909at2"/>
<evidence type="ECO:0000313" key="2">
    <source>
        <dbReference type="Proteomes" id="UP000295722"/>
    </source>
</evidence>
<comment type="caution">
    <text evidence="1">The sequence shown here is derived from an EMBL/GenBank/DDBJ whole genome shotgun (WGS) entry which is preliminary data.</text>
</comment>
<keyword evidence="2" id="KW-1185">Reference proteome</keyword>
<dbReference type="AlphaFoldDB" id="A0A4R5M327"/>
<name>A0A4R5M327_9BURK</name>